<feature type="region of interest" description="Disordered" evidence="1">
    <location>
        <begin position="1"/>
        <end position="35"/>
    </location>
</feature>
<dbReference type="Proteomes" id="UP000189796">
    <property type="component" value="Chromosome I"/>
</dbReference>
<keyword evidence="3" id="KW-0238">DNA-binding</keyword>
<dbReference type="Pfam" id="PF12802">
    <property type="entry name" value="MarR_2"/>
    <property type="match status" value="1"/>
</dbReference>
<dbReference type="GO" id="GO:0006950">
    <property type="term" value="P:response to stress"/>
    <property type="evidence" value="ECO:0007669"/>
    <property type="project" value="TreeGrafter"/>
</dbReference>
<evidence type="ECO:0000313" key="3">
    <source>
        <dbReference type="EMBL" id="SHI02747.1"/>
    </source>
</evidence>
<dbReference type="PANTHER" id="PTHR33164:SF43">
    <property type="entry name" value="HTH-TYPE TRANSCRIPTIONAL REPRESSOR YETL"/>
    <property type="match status" value="1"/>
</dbReference>
<reference evidence="3 4" key="1">
    <citation type="submission" date="2016-11" db="EMBL/GenBank/DDBJ databases">
        <authorList>
            <person name="Jaros S."/>
            <person name="Januszkiewicz K."/>
            <person name="Wedrychowicz H."/>
        </authorList>
    </citation>
    <scope>NUCLEOTIDE SEQUENCE [LARGE SCALE GENOMIC DNA]</scope>
    <source>
        <strain evidence="3 4">GAS138</strain>
    </source>
</reference>
<dbReference type="InterPro" id="IPR000835">
    <property type="entry name" value="HTH_MarR-typ"/>
</dbReference>
<dbReference type="SUPFAM" id="SSF46785">
    <property type="entry name" value="Winged helix' DNA-binding domain"/>
    <property type="match status" value="1"/>
</dbReference>
<gene>
    <name evidence="3" type="ORF">SAMN05443248_7585</name>
</gene>
<dbReference type="RefSeq" id="WP_172842767.1">
    <property type="nucleotide sequence ID" value="NZ_LT670817.1"/>
</dbReference>
<dbReference type="AlphaFoldDB" id="A0A1M5XSG5"/>
<proteinExistence type="predicted"/>
<accession>A0A1M5XSG5</accession>
<feature type="domain" description="HTH marR-type" evidence="2">
    <location>
        <begin position="55"/>
        <end position="188"/>
    </location>
</feature>
<dbReference type="Gene3D" id="1.10.10.10">
    <property type="entry name" value="Winged helix-like DNA-binding domain superfamily/Winged helix DNA-binding domain"/>
    <property type="match status" value="1"/>
</dbReference>
<dbReference type="GO" id="GO:0003700">
    <property type="term" value="F:DNA-binding transcription factor activity"/>
    <property type="evidence" value="ECO:0007669"/>
    <property type="project" value="InterPro"/>
</dbReference>
<feature type="compositionally biased region" description="Low complexity" evidence="1">
    <location>
        <begin position="16"/>
        <end position="29"/>
    </location>
</feature>
<protein>
    <submittedName>
        <fullName evidence="3">DNA-binding transcriptional regulator, MarR family</fullName>
    </submittedName>
</protein>
<evidence type="ECO:0000313" key="4">
    <source>
        <dbReference type="Proteomes" id="UP000189796"/>
    </source>
</evidence>
<dbReference type="PROSITE" id="PS50995">
    <property type="entry name" value="HTH_MARR_2"/>
    <property type="match status" value="1"/>
</dbReference>
<dbReference type="EMBL" id="LT670817">
    <property type="protein sequence ID" value="SHI02747.1"/>
    <property type="molecule type" value="Genomic_DNA"/>
</dbReference>
<dbReference type="GO" id="GO:0003677">
    <property type="term" value="F:DNA binding"/>
    <property type="evidence" value="ECO:0007669"/>
    <property type="project" value="UniProtKB-KW"/>
</dbReference>
<name>A0A1M5XSG5_9BRAD</name>
<dbReference type="PANTHER" id="PTHR33164">
    <property type="entry name" value="TRANSCRIPTIONAL REGULATOR, MARR FAMILY"/>
    <property type="match status" value="1"/>
</dbReference>
<sequence length="206" mass="22560">MSTGRPLRKRAGDTIASPEPAASQPAARRSGARVDASLSDPWNAALEGGRQLELAEYPSSLLLRVANVIHQEGTAVYARKHGLALPEWRILARLRESAPMRLATLCRVSHFDKAQATRVLRGLTARRLVRTSADAAHKHRRIVDITPSGRKLAEAVLPHAIAEQQKLLRALSPQERRVTFNALRKLLAVYGTEIPAPIAASRDEPS</sequence>
<organism evidence="3 4">
    <name type="scientific">Bradyrhizobium erythrophlei</name>
    <dbReference type="NCBI Taxonomy" id="1437360"/>
    <lineage>
        <taxon>Bacteria</taxon>
        <taxon>Pseudomonadati</taxon>
        <taxon>Pseudomonadota</taxon>
        <taxon>Alphaproteobacteria</taxon>
        <taxon>Hyphomicrobiales</taxon>
        <taxon>Nitrobacteraceae</taxon>
        <taxon>Bradyrhizobium</taxon>
    </lineage>
</organism>
<dbReference type="InterPro" id="IPR039422">
    <property type="entry name" value="MarR/SlyA-like"/>
</dbReference>
<dbReference type="InterPro" id="IPR036388">
    <property type="entry name" value="WH-like_DNA-bd_sf"/>
</dbReference>
<evidence type="ECO:0000256" key="1">
    <source>
        <dbReference type="SAM" id="MobiDB-lite"/>
    </source>
</evidence>
<dbReference type="InterPro" id="IPR036390">
    <property type="entry name" value="WH_DNA-bd_sf"/>
</dbReference>
<evidence type="ECO:0000259" key="2">
    <source>
        <dbReference type="PROSITE" id="PS50995"/>
    </source>
</evidence>
<dbReference type="SMART" id="SM00347">
    <property type="entry name" value="HTH_MARR"/>
    <property type="match status" value="1"/>
</dbReference>